<evidence type="ECO:0000313" key="6">
    <source>
        <dbReference type="Proteomes" id="UP000039865"/>
    </source>
</evidence>
<dbReference type="InterPro" id="IPR003409">
    <property type="entry name" value="MORN"/>
</dbReference>
<dbReference type="InterPro" id="IPR050117">
    <property type="entry name" value="MAPK"/>
</dbReference>
<dbReference type="Pfam" id="PF02493">
    <property type="entry name" value="MORN"/>
    <property type="match status" value="3"/>
</dbReference>
<dbReference type="SMART" id="SM00220">
    <property type="entry name" value="S_TKc"/>
    <property type="match status" value="1"/>
</dbReference>
<keyword evidence="6" id="KW-1185">Reference proteome</keyword>
<evidence type="ECO:0000313" key="5">
    <source>
        <dbReference type="EMBL" id="CDW88864.1"/>
    </source>
</evidence>
<organism evidence="5 6">
    <name type="scientific">Stylonychia lemnae</name>
    <name type="common">Ciliate</name>
    <dbReference type="NCBI Taxonomy" id="5949"/>
    <lineage>
        <taxon>Eukaryota</taxon>
        <taxon>Sar</taxon>
        <taxon>Alveolata</taxon>
        <taxon>Ciliophora</taxon>
        <taxon>Intramacronucleata</taxon>
        <taxon>Spirotrichea</taxon>
        <taxon>Stichotrichia</taxon>
        <taxon>Sporadotrichida</taxon>
        <taxon>Oxytrichidae</taxon>
        <taxon>Stylonychinae</taxon>
        <taxon>Stylonychia</taxon>
    </lineage>
</organism>
<dbReference type="SUPFAM" id="SSF56112">
    <property type="entry name" value="Protein kinase-like (PK-like)"/>
    <property type="match status" value="1"/>
</dbReference>
<dbReference type="CDD" id="cd00180">
    <property type="entry name" value="PKc"/>
    <property type="match status" value="1"/>
</dbReference>
<evidence type="ECO:0000256" key="3">
    <source>
        <dbReference type="ARBA" id="ARBA00022840"/>
    </source>
</evidence>
<dbReference type="PROSITE" id="PS50011">
    <property type="entry name" value="PROTEIN_KINASE_DOM"/>
    <property type="match status" value="1"/>
</dbReference>
<dbReference type="Gene3D" id="2.20.110.10">
    <property type="entry name" value="Histone H3 K4-specific methyltransferase SET7/9 N-terminal domain"/>
    <property type="match status" value="1"/>
</dbReference>
<dbReference type="Pfam" id="PF00069">
    <property type="entry name" value="Pkinase"/>
    <property type="match status" value="1"/>
</dbReference>
<dbReference type="InterPro" id="IPR011009">
    <property type="entry name" value="Kinase-like_dom_sf"/>
</dbReference>
<dbReference type="SMART" id="SM00698">
    <property type="entry name" value="MORN"/>
    <property type="match status" value="3"/>
</dbReference>
<dbReference type="OrthoDB" id="7869584at2759"/>
<keyword evidence="2" id="KW-0547">Nucleotide-binding</keyword>
<dbReference type="Gene3D" id="1.10.510.10">
    <property type="entry name" value="Transferase(Phosphotransferase) domain 1"/>
    <property type="match status" value="2"/>
</dbReference>
<evidence type="ECO:0000259" key="4">
    <source>
        <dbReference type="PROSITE" id="PS50011"/>
    </source>
</evidence>
<dbReference type="Proteomes" id="UP000039865">
    <property type="component" value="Unassembled WGS sequence"/>
</dbReference>
<protein>
    <submittedName>
        <fullName evidence="5">Morn repeat protein</fullName>
    </submittedName>
</protein>
<dbReference type="InParanoid" id="A0A078B318"/>
<keyword evidence="3" id="KW-0067">ATP-binding</keyword>
<evidence type="ECO:0000256" key="2">
    <source>
        <dbReference type="ARBA" id="ARBA00022741"/>
    </source>
</evidence>
<evidence type="ECO:0000256" key="1">
    <source>
        <dbReference type="ARBA" id="ARBA00022737"/>
    </source>
</evidence>
<dbReference type="GO" id="GO:0005524">
    <property type="term" value="F:ATP binding"/>
    <property type="evidence" value="ECO:0007669"/>
    <property type="project" value="UniProtKB-KW"/>
</dbReference>
<dbReference type="InterPro" id="IPR000719">
    <property type="entry name" value="Prot_kinase_dom"/>
</dbReference>
<dbReference type="GO" id="GO:0004672">
    <property type="term" value="F:protein kinase activity"/>
    <property type="evidence" value="ECO:0007669"/>
    <property type="project" value="InterPro"/>
</dbReference>
<dbReference type="AlphaFoldDB" id="A0A078B318"/>
<dbReference type="SUPFAM" id="SSF82185">
    <property type="entry name" value="Histone H3 K4-specific methyltransferase SET7/9 N-terminal domain"/>
    <property type="match status" value="1"/>
</dbReference>
<name>A0A078B318_STYLE</name>
<accession>A0A078B318</accession>
<reference evidence="5 6" key="1">
    <citation type="submission" date="2014-06" db="EMBL/GenBank/DDBJ databases">
        <authorList>
            <person name="Swart Estienne"/>
        </authorList>
    </citation>
    <scope>NUCLEOTIDE SEQUENCE [LARGE SCALE GENOMIC DNA]</scope>
    <source>
        <strain evidence="5 6">130c</strain>
    </source>
</reference>
<proteinExistence type="predicted"/>
<gene>
    <name evidence="5" type="primary">Contig13607.g14513</name>
    <name evidence="5" type="ORF">STYLEM_17989</name>
</gene>
<dbReference type="EMBL" id="CCKQ01016974">
    <property type="protein sequence ID" value="CDW88864.1"/>
    <property type="molecule type" value="Genomic_DNA"/>
</dbReference>
<keyword evidence="1" id="KW-0677">Repeat</keyword>
<sequence>MYDNKVYAMMVQNLKNLMTRIPNNFSIEMVRIIREINTFKLNHQNITKFYESYFTFEDEFVIVTELAESNLYALRENKELTNAQITDIMIQIVKGTIHLHDQNFKICDFGMAQFMTNFNGFVGKHFKAPEINLNEEFSYSSQVDIWSLGMILYYLCTKKNTYQGQIISELKKQLKERSYVLKGNKRIDALQVLFEFIILLNNEPLDKHLEMEEEKKYQHNTTNDRINQVANEIETQLGEFNLAAIDKIHPNSNRILSQYDQLITLLKSQKFKAIEAEVANTLNSDSNRKQQLCKDFSEILTKMARMIGQNDFQNIASKINLSTIYEDVVERAEFAVTISSKNTVVNEIIASLGDFNYGSIDKIHSNPNRVFRPLVEYTDGTMYQGEFDIVTNQRDGRGRLIYSNGSVYDGLWKNNEKNGYGRKISGDEQWQGVYYIGEFKDGKYHGYGKTYWKDGRIYEGQWEDDN</sequence>
<dbReference type="PANTHER" id="PTHR24055">
    <property type="entry name" value="MITOGEN-ACTIVATED PROTEIN KINASE"/>
    <property type="match status" value="1"/>
</dbReference>
<feature type="domain" description="Protein kinase" evidence="4">
    <location>
        <begin position="1"/>
        <end position="222"/>
    </location>
</feature>